<proteinExistence type="predicted"/>
<comment type="caution">
    <text evidence="3">The sequence shown here is derived from an EMBL/GenBank/DDBJ whole genome shotgun (WGS) entry which is preliminary data.</text>
</comment>
<feature type="compositionally biased region" description="Polar residues" evidence="1">
    <location>
        <begin position="689"/>
        <end position="716"/>
    </location>
</feature>
<keyword evidence="4" id="KW-1185">Reference proteome</keyword>
<evidence type="ECO:0000313" key="4">
    <source>
        <dbReference type="Proteomes" id="UP001140094"/>
    </source>
</evidence>
<feature type="compositionally biased region" description="Low complexity" evidence="1">
    <location>
        <begin position="658"/>
        <end position="668"/>
    </location>
</feature>
<feature type="compositionally biased region" description="Polar residues" evidence="1">
    <location>
        <begin position="289"/>
        <end position="310"/>
    </location>
</feature>
<feature type="domain" description="BRCT" evidence="2">
    <location>
        <begin position="19"/>
        <end position="102"/>
    </location>
</feature>
<protein>
    <recommendedName>
        <fullName evidence="2">BRCT domain-containing protein</fullName>
    </recommendedName>
</protein>
<dbReference type="EMBL" id="JANBUO010000103">
    <property type="protein sequence ID" value="KAJ2807514.1"/>
    <property type="molecule type" value="Genomic_DNA"/>
</dbReference>
<feature type="compositionally biased region" description="Basic residues" evidence="1">
    <location>
        <begin position="440"/>
        <end position="455"/>
    </location>
</feature>
<feature type="region of interest" description="Disordered" evidence="1">
    <location>
        <begin position="336"/>
        <end position="468"/>
    </location>
</feature>
<feature type="region of interest" description="Disordered" evidence="1">
    <location>
        <begin position="689"/>
        <end position="748"/>
    </location>
</feature>
<feature type="compositionally biased region" description="Polar residues" evidence="1">
    <location>
        <begin position="579"/>
        <end position="596"/>
    </location>
</feature>
<feature type="compositionally biased region" description="Low complexity" evidence="1">
    <location>
        <begin position="269"/>
        <end position="284"/>
    </location>
</feature>
<feature type="region of interest" description="Disordered" evidence="1">
    <location>
        <begin position="760"/>
        <end position="878"/>
    </location>
</feature>
<evidence type="ECO:0000313" key="3">
    <source>
        <dbReference type="EMBL" id="KAJ2807514.1"/>
    </source>
</evidence>
<sequence>MSDAIRETSVVNKKMFTRPVRGILTPYKFYISYFPGNEDIRRAVRRGGGIVVLLKDIETADFYINTRGSNLNNSHGLPVCHPRFITQSMQAGKLLDYNDYLIGSAKSNRQHINKPTAQSSPIRPEDDVIVDVRRLYGDSDMDAEDCLVDSFLSSQSRSISEYKARAPESPSAHSTNSVDISDSDYRIKQVLDRSAVDVRDMPAPSSPLAREVATSPTGEPHFDPSSPSSAERKRRAEARMARVVSETNNKPRFAAAEERGRQNARLDSSEGSGSAAGPSNASGNGVRGLSSSAAITRHSNPTRNTLSRKQVSPELEVPSPNTPMTSEFVFIERSGVAGTPQKSTGNRASRAGNAEPHLDHDADFADTSEDEHYPDPLSFLAARSPNPRTTSPLQGGSGRQEAGATSPELTSGTPVRGAGSTDIDRVNSDTGRVAESARQAQRRMSWRGLRKRRRTSSNETGYGEQPVPVIVDRRALPVSSSAGLTKQQLSQPSLEDRPIAALRSRSVDEVMATGQEQPGTDTRLWSASKRIRMSVVDSSNDSGDSNSNANLQHTEVGTVTPNTASVLKPADKSAIPPSEISSQPPRSRNGSVSGALQSDGHAPAAIVLADESSSYPTTNSSAPQALSVDDPGHIVHVSQTPDALSQEAPVVSEGHGVGVLSPLSPSSSQLTEPIPDEANDTVVAAAETATQPASVAENEQSGSPDGDNISQEQTPGDMQIERSESSQAFGESYVDQSPEAVGSSNKNAEDDDIEFNITEPAAISQTNPVSEPTPVQPESQGDADRTNDSAFSIIGADSDGDSDDALANLVGSTVANGEQTTPQRQMSTRQEQQRTVAATENIHRTSARLDIPKRRSLGPDTTRYPQTGRQRKSSASRRLTMCQRLQQLNKLSTSNGRLGIQMDPALAPPARLLVSGLHGDTLNVDPISTPSTPSRRATFSGAMRVLGECDPVVTDTDRLRYMCKLKGLIEGTELSPREALQTLYFFTGDWVSARRYIVLGKESLTEDCMWSAKEDEVLLQGLVSKKMEELRERKGNVEVYRRLQFLNTFHSTRLH</sequence>
<evidence type="ECO:0000259" key="2">
    <source>
        <dbReference type="PROSITE" id="PS50172"/>
    </source>
</evidence>
<dbReference type="PROSITE" id="PS50172">
    <property type="entry name" value="BRCT"/>
    <property type="match status" value="1"/>
</dbReference>
<dbReference type="Proteomes" id="UP001140094">
    <property type="component" value="Unassembled WGS sequence"/>
</dbReference>
<evidence type="ECO:0000256" key="1">
    <source>
        <dbReference type="SAM" id="MobiDB-lite"/>
    </source>
</evidence>
<accession>A0A9W8LV34</accession>
<dbReference type="AlphaFoldDB" id="A0A9W8LV34"/>
<feature type="compositionally biased region" description="Polar residues" evidence="1">
    <location>
        <begin position="549"/>
        <end position="565"/>
    </location>
</feature>
<feature type="region of interest" description="Disordered" evidence="1">
    <location>
        <begin position="535"/>
        <end position="599"/>
    </location>
</feature>
<reference evidence="3" key="1">
    <citation type="submission" date="2022-07" db="EMBL/GenBank/DDBJ databases">
        <title>Phylogenomic reconstructions and comparative analyses of Kickxellomycotina fungi.</title>
        <authorList>
            <person name="Reynolds N.K."/>
            <person name="Stajich J.E."/>
            <person name="Barry K."/>
            <person name="Grigoriev I.V."/>
            <person name="Crous P."/>
            <person name="Smith M.E."/>
        </authorList>
    </citation>
    <scope>NUCLEOTIDE SEQUENCE</scope>
    <source>
        <strain evidence="3">NRRL 1565</strain>
    </source>
</reference>
<gene>
    <name evidence="3" type="ORF">H4R20_001256</name>
</gene>
<name>A0A9W8LV34_9FUNG</name>
<feature type="region of interest" description="Disordered" evidence="1">
    <location>
        <begin position="612"/>
        <end position="674"/>
    </location>
</feature>
<dbReference type="OrthoDB" id="5578978at2759"/>
<organism evidence="3 4">
    <name type="scientific">Coemansia guatemalensis</name>
    <dbReference type="NCBI Taxonomy" id="2761395"/>
    <lineage>
        <taxon>Eukaryota</taxon>
        <taxon>Fungi</taxon>
        <taxon>Fungi incertae sedis</taxon>
        <taxon>Zoopagomycota</taxon>
        <taxon>Kickxellomycotina</taxon>
        <taxon>Kickxellomycetes</taxon>
        <taxon>Kickxellales</taxon>
        <taxon>Kickxellaceae</taxon>
        <taxon>Coemansia</taxon>
    </lineage>
</organism>
<feature type="compositionally biased region" description="Polar residues" evidence="1">
    <location>
        <begin position="810"/>
        <end position="838"/>
    </location>
</feature>
<dbReference type="InterPro" id="IPR001357">
    <property type="entry name" value="BRCT_dom"/>
</dbReference>
<feature type="region of interest" description="Disordered" evidence="1">
    <location>
        <begin position="196"/>
        <end position="323"/>
    </location>
</feature>
<feature type="compositionally biased region" description="Polar residues" evidence="1">
    <location>
        <begin position="612"/>
        <end position="624"/>
    </location>
</feature>
<dbReference type="InterPro" id="IPR036420">
    <property type="entry name" value="BRCT_dom_sf"/>
</dbReference>
<dbReference type="SUPFAM" id="SSF52113">
    <property type="entry name" value="BRCT domain"/>
    <property type="match status" value="1"/>
</dbReference>
<feature type="compositionally biased region" description="Low complexity" evidence="1">
    <location>
        <begin position="535"/>
        <end position="548"/>
    </location>
</feature>